<keyword evidence="1" id="KW-0812">Transmembrane</keyword>
<feature type="transmembrane region" description="Helical" evidence="1">
    <location>
        <begin position="136"/>
        <end position="158"/>
    </location>
</feature>
<keyword evidence="1" id="KW-1133">Transmembrane helix</keyword>
<proteinExistence type="predicted"/>
<dbReference type="PANTHER" id="PTHR16189">
    <property type="entry name" value="TRANSMEMBRANE PROTEIN 104-RELATED"/>
    <property type="match status" value="1"/>
</dbReference>
<evidence type="ECO:0000313" key="3">
    <source>
        <dbReference type="EMBL" id="GMF62991.1"/>
    </source>
</evidence>
<feature type="signal peptide" evidence="2">
    <location>
        <begin position="1"/>
        <end position="23"/>
    </location>
</feature>
<dbReference type="AlphaFoldDB" id="A0A9W6YG57"/>
<organism evidence="3 4">
    <name type="scientific">Phytophthora fragariaefolia</name>
    <dbReference type="NCBI Taxonomy" id="1490495"/>
    <lineage>
        <taxon>Eukaryota</taxon>
        <taxon>Sar</taxon>
        <taxon>Stramenopiles</taxon>
        <taxon>Oomycota</taxon>
        <taxon>Peronosporomycetes</taxon>
        <taxon>Peronosporales</taxon>
        <taxon>Peronosporaceae</taxon>
        <taxon>Phytophthora</taxon>
    </lineage>
</organism>
<keyword evidence="4" id="KW-1185">Reference proteome</keyword>
<reference evidence="3" key="1">
    <citation type="submission" date="2023-04" db="EMBL/GenBank/DDBJ databases">
        <title>Phytophthora fragariaefolia NBRC 109709.</title>
        <authorList>
            <person name="Ichikawa N."/>
            <person name="Sato H."/>
            <person name="Tonouchi N."/>
        </authorList>
    </citation>
    <scope>NUCLEOTIDE SEQUENCE</scope>
    <source>
        <strain evidence="3">NBRC 109709</strain>
    </source>
</reference>
<name>A0A9W6YG57_9STRA</name>
<feature type="chain" id="PRO_5040924716" evidence="2">
    <location>
        <begin position="24"/>
        <end position="163"/>
    </location>
</feature>
<feature type="transmembrane region" description="Helical" evidence="1">
    <location>
        <begin position="95"/>
        <end position="115"/>
    </location>
</feature>
<keyword evidence="2" id="KW-0732">Signal</keyword>
<keyword evidence="1" id="KW-0472">Membrane</keyword>
<protein>
    <submittedName>
        <fullName evidence="3">Unnamed protein product</fullName>
    </submittedName>
</protein>
<evidence type="ECO:0000256" key="1">
    <source>
        <dbReference type="SAM" id="Phobius"/>
    </source>
</evidence>
<dbReference type="EMBL" id="BSXT01006754">
    <property type="protein sequence ID" value="GMF62991.1"/>
    <property type="molecule type" value="Genomic_DNA"/>
</dbReference>
<evidence type="ECO:0000313" key="4">
    <source>
        <dbReference type="Proteomes" id="UP001165121"/>
    </source>
</evidence>
<dbReference type="PANTHER" id="PTHR16189:SF2">
    <property type="entry name" value="AMINO ACID TRANSPORTER TRANSMEMBRANE DOMAIN-CONTAINING PROTEIN"/>
    <property type="match status" value="1"/>
</dbReference>
<accession>A0A9W6YG57</accession>
<evidence type="ECO:0000256" key="2">
    <source>
        <dbReference type="SAM" id="SignalP"/>
    </source>
</evidence>
<gene>
    <name evidence="3" type="ORF">Pfra01_002749400</name>
</gene>
<comment type="caution">
    <text evidence="3">The sequence shown here is derived from an EMBL/GenBank/DDBJ whole genome shotgun (WGS) entry which is preliminary data.</text>
</comment>
<sequence length="163" mass="17824">MVPNPSRIISSSLFHLLTWKSWAKCSDLCEDVGSNQQDTLNVFPLISVTLGDNMAAVIPKRWTRGGRKATWKLVCRFGASLPPLLISMFVSDLSVTLQISGLMGIYVAFFAPALLQLQASREFPTSNIYSGKFSGVGYVYGVLIFGTMALIVLLYQLVLQVAG</sequence>
<dbReference type="Proteomes" id="UP001165121">
    <property type="component" value="Unassembled WGS sequence"/>
</dbReference>
<feature type="transmembrane region" description="Helical" evidence="1">
    <location>
        <begin position="70"/>
        <end position="89"/>
    </location>
</feature>
<dbReference type="OrthoDB" id="294541at2759"/>